<feature type="transmembrane region" description="Helical" evidence="7">
    <location>
        <begin position="20"/>
        <end position="38"/>
    </location>
</feature>
<dbReference type="InterPro" id="IPR023090">
    <property type="entry name" value="UPF0702_alpha/beta_dom_sf"/>
</dbReference>
<feature type="domain" description="YetF C-terminal" evidence="8">
    <location>
        <begin position="102"/>
        <end position="168"/>
    </location>
</feature>
<gene>
    <name evidence="9" type="ORF">IFT62_21745</name>
</gene>
<feature type="transmembrane region" description="Helical" evidence="7">
    <location>
        <begin position="50"/>
        <end position="69"/>
    </location>
</feature>
<evidence type="ECO:0000256" key="6">
    <source>
        <dbReference type="ARBA" id="ARBA00023136"/>
    </source>
</evidence>
<feature type="transmembrane region" description="Helical" evidence="7">
    <location>
        <begin position="75"/>
        <end position="93"/>
    </location>
</feature>
<evidence type="ECO:0000313" key="10">
    <source>
        <dbReference type="Proteomes" id="UP000625247"/>
    </source>
</evidence>
<dbReference type="Gene3D" id="3.30.240.20">
    <property type="entry name" value="bsu07140 like domains"/>
    <property type="match status" value="1"/>
</dbReference>
<accession>A0ABR9AEP4</accession>
<organism evidence="9 10">
    <name type="scientific">Pseudomonas lutea</name>
    <dbReference type="NCBI Taxonomy" id="243924"/>
    <lineage>
        <taxon>Bacteria</taxon>
        <taxon>Pseudomonadati</taxon>
        <taxon>Pseudomonadota</taxon>
        <taxon>Gammaproteobacteria</taxon>
        <taxon>Pseudomonadales</taxon>
        <taxon>Pseudomonadaceae</taxon>
        <taxon>Pseudomonas</taxon>
    </lineage>
</organism>
<comment type="caution">
    <text evidence="9">The sequence shown here is derived from an EMBL/GenBank/DDBJ whole genome shotgun (WGS) entry which is preliminary data.</text>
</comment>
<evidence type="ECO:0000256" key="5">
    <source>
        <dbReference type="ARBA" id="ARBA00022989"/>
    </source>
</evidence>
<evidence type="ECO:0000256" key="1">
    <source>
        <dbReference type="ARBA" id="ARBA00004651"/>
    </source>
</evidence>
<protein>
    <submittedName>
        <fullName evidence="9">DUF421 domain-containing protein</fullName>
    </submittedName>
</protein>
<evidence type="ECO:0000256" key="4">
    <source>
        <dbReference type="ARBA" id="ARBA00022692"/>
    </source>
</evidence>
<keyword evidence="3" id="KW-1003">Cell membrane</keyword>
<dbReference type="Proteomes" id="UP000625247">
    <property type="component" value="Unassembled WGS sequence"/>
</dbReference>
<reference evidence="9 10" key="1">
    <citation type="journal article" date="2020" name="FEMS Microbiol. Ecol.">
        <title>Temporal dynamics of bacterial communities during seed development and maturation.</title>
        <authorList>
            <person name="Chesneau G."/>
            <person name="Torres-Cortes G."/>
            <person name="Briand M."/>
            <person name="Darrasse A."/>
            <person name="Preveaux A."/>
            <person name="Marais C."/>
            <person name="Jacques M.A."/>
            <person name="Shade A."/>
            <person name="Barret M."/>
        </authorList>
    </citation>
    <scope>NUCLEOTIDE SEQUENCE [LARGE SCALE GENOMIC DNA]</scope>
    <source>
        <strain evidence="9 10">CFBP13723</strain>
    </source>
</reference>
<sequence length="244" mass="26982">MEQFLSNAHRILIGDNPWSFLLEVLLRSAVIYVLLFVTMRLMGKRMAAQLSVSELAVMITLGAAVGVPLQTAQQGLLPAAVLLICALIFQRGLSTLSVRKRSIEVRVQGDVTLLLIDGRLLMGNLHASRLTPARVFSELRAQGVHQLGELRRVYLESTGDFSIVRYKRPRHGLRLMPPARFALDLPGHYSGRLACCCCGNVCEIRPGGQTQKCSYCHNVQWTVAVGEDLRSELHDEGGSDPHLQ</sequence>
<comment type="subcellular location">
    <subcellularLocation>
        <location evidence="1">Cell membrane</location>
        <topology evidence="1">Multi-pass membrane protein</topology>
    </subcellularLocation>
</comment>
<dbReference type="PANTHER" id="PTHR34582">
    <property type="entry name" value="UPF0702 TRANSMEMBRANE PROTEIN YCAP"/>
    <property type="match status" value="1"/>
</dbReference>
<name>A0ABR9AEP4_9PSED</name>
<keyword evidence="5 7" id="KW-1133">Transmembrane helix</keyword>
<comment type="similarity">
    <text evidence="2">Belongs to the UPF0702 family.</text>
</comment>
<evidence type="ECO:0000259" key="8">
    <source>
        <dbReference type="Pfam" id="PF04239"/>
    </source>
</evidence>
<dbReference type="InterPro" id="IPR007353">
    <property type="entry name" value="DUF421"/>
</dbReference>
<dbReference type="Pfam" id="PF04239">
    <property type="entry name" value="DUF421"/>
    <property type="match status" value="1"/>
</dbReference>
<dbReference type="RefSeq" id="WP_052075363.1">
    <property type="nucleotide sequence ID" value="NZ_JACYNP010000012.1"/>
</dbReference>
<evidence type="ECO:0000256" key="7">
    <source>
        <dbReference type="SAM" id="Phobius"/>
    </source>
</evidence>
<evidence type="ECO:0000256" key="2">
    <source>
        <dbReference type="ARBA" id="ARBA00006448"/>
    </source>
</evidence>
<dbReference type="EMBL" id="JACYNP010000012">
    <property type="protein sequence ID" value="MBD8123829.1"/>
    <property type="molecule type" value="Genomic_DNA"/>
</dbReference>
<keyword evidence="10" id="KW-1185">Reference proteome</keyword>
<evidence type="ECO:0000313" key="9">
    <source>
        <dbReference type="EMBL" id="MBD8123829.1"/>
    </source>
</evidence>
<keyword evidence="4 7" id="KW-0812">Transmembrane</keyword>
<dbReference type="PANTHER" id="PTHR34582:SF6">
    <property type="entry name" value="UPF0702 TRANSMEMBRANE PROTEIN YCAP"/>
    <property type="match status" value="1"/>
</dbReference>
<keyword evidence="6 7" id="KW-0472">Membrane</keyword>
<evidence type="ECO:0000256" key="3">
    <source>
        <dbReference type="ARBA" id="ARBA00022475"/>
    </source>
</evidence>
<proteinExistence type="inferred from homology"/>